<evidence type="ECO:0000256" key="3">
    <source>
        <dbReference type="SAM" id="MobiDB-lite"/>
    </source>
</evidence>
<feature type="region of interest" description="Disordered" evidence="3">
    <location>
        <begin position="389"/>
        <end position="410"/>
    </location>
</feature>
<feature type="domain" description="ACB" evidence="5">
    <location>
        <begin position="49"/>
        <end position="140"/>
    </location>
</feature>
<gene>
    <name evidence="6" type="ORF">QTP70_019840</name>
</gene>
<dbReference type="Gene3D" id="1.20.80.10">
    <property type="match status" value="1"/>
</dbReference>
<dbReference type="Pfam" id="PF00887">
    <property type="entry name" value="ACBP"/>
    <property type="match status" value="1"/>
</dbReference>
<comment type="caution">
    <text evidence="6">The sequence shown here is derived from an EMBL/GenBank/DDBJ whole genome shotgun (WGS) entry which is preliminary data.</text>
</comment>
<dbReference type="InterPro" id="IPR035984">
    <property type="entry name" value="Acyl-CoA-binding_sf"/>
</dbReference>
<dbReference type="SUPFAM" id="SSF47027">
    <property type="entry name" value="Acyl-CoA binding protein"/>
    <property type="match status" value="1"/>
</dbReference>
<evidence type="ECO:0000313" key="7">
    <source>
        <dbReference type="Proteomes" id="UP001274896"/>
    </source>
</evidence>
<reference evidence="6" key="1">
    <citation type="submission" date="2023-06" db="EMBL/GenBank/DDBJ databases">
        <title>Male Hemibagrus guttatus genome.</title>
        <authorList>
            <person name="Bian C."/>
        </authorList>
    </citation>
    <scope>NUCLEOTIDE SEQUENCE</scope>
    <source>
        <strain evidence="6">Male_cb2023</strain>
        <tissue evidence="6">Muscle</tissue>
    </source>
</reference>
<dbReference type="GO" id="GO:0000062">
    <property type="term" value="F:fatty-acyl-CoA binding"/>
    <property type="evidence" value="ECO:0007669"/>
    <property type="project" value="InterPro"/>
</dbReference>
<dbReference type="Gene3D" id="2.60.120.680">
    <property type="entry name" value="GOLD domain"/>
    <property type="match status" value="1"/>
</dbReference>
<evidence type="ECO:0000256" key="1">
    <source>
        <dbReference type="ARBA" id="ARBA00022990"/>
    </source>
</evidence>
<evidence type="ECO:0000259" key="5">
    <source>
        <dbReference type="PROSITE" id="PS51228"/>
    </source>
</evidence>
<dbReference type="InterPro" id="IPR052269">
    <property type="entry name" value="Golgi-PI4KB_interaction"/>
</dbReference>
<evidence type="ECO:0008006" key="8">
    <source>
        <dbReference type="Google" id="ProtNLM"/>
    </source>
</evidence>
<dbReference type="AlphaFoldDB" id="A0AAE0R065"/>
<dbReference type="Pfam" id="PF13897">
    <property type="entry name" value="GOLD_2"/>
    <property type="match status" value="1"/>
</dbReference>
<dbReference type="InterPro" id="IPR000582">
    <property type="entry name" value="Acyl-CoA-binding_protein"/>
</dbReference>
<dbReference type="InterPro" id="IPR014352">
    <property type="entry name" value="FERM/acyl-CoA-bd_prot_sf"/>
</dbReference>
<feature type="coiled-coil region" evidence="2">
    <location>
        <begin position="149"/>
        <end position="185"/>
    </location>
</feature>
<protein>
    <recommendedName>
        <fullName evidence="8">Golgi resident protein GCP60</fullName>
    </recommendedName>
</protein>
<dbReference type="FunFam" id="1.20.80.10:FF:000017">
    <property type="entry name" value="Golgi resident protein GCP60"/>
    <property type="match status" value="1"/>
</dbReference>
<dbReference type="GO" id="GO:0000139">
    <property type="term" value="C:Golgi membrane"/>
    <property type="evidence" value="ECO:0007669"/>
    <property type="project" value="TreeGrafter"/>
</dbReference>
<organism evidence="6 7">
    <name type="scientific">Hemibagrus guttatus</name>
    <dbReference type="NCBI Taxonomy" id="175788"/>
    <lineage>
        <taxon>Eukaryota</taxon>
        <taxon>Metazoa</taxon>
        <taxon>Chordata</taxon>
        <taxon>Craniata</taxon>
        <taxon>Vertebrata</taxon>
        <taxon>Euteleostomi</taxon>
        <taxon>Actinopterygii</taxon>
        <taxon>Neopterygii</taxon>
        <taxon>Teleostei</taxon>
        <taxon>Ostariophysi</taxon>
        <taxon>Siluriformes</taxon>
        <taxon>Bagridae</taxon>
        <taxon>Hemibagrus</taxon>
    </lineage>
</organism>
<dbReference type="PANTHER" id="PTHR22973:SF11">
    <property type="entry name" value="GOLGI RESIDENT PROTEIN GCP60"/>
    <property type="match status" value="1"/>
</dbReference>
<sequence>MAVREPEDGLRKSSKHDNIISAENESENPPEKDQERRKWNVGNNWGFSLEGIFGLALKFFKEMNGKAFNPTYEENLLFVALQKQIFHGPYNPKVCPEVGFFDVLGNDRRKKWAELGSTAKEDAMEEFVKLLNSCCSLFSPYVTSHKIEKEEHERKLRDEGERLRLEREERHRQEEEQCCEEEKKRQEADLLLNPQQKQQMTVALNGQTPVQFQQNAVGQPAKSFEQQQRLTQQPKEQHYQECIQQTRHTHQVKQDTVETLSPDSNDMASVTNLISHTKSLERKKSDANPEQCHLFIESKPGEKPIMAPSMWTTSQVNEFKAKTKQDAESVITVGRGEVLTVHIPTHDDGSTFFWEFATDHYDIAFGLYFEWPNTVNGVRTETFVEAVSENQETGQAEEANPKSGRKTGSVVPRVSEVVPLFRRDSHENVYAGSHQYPSQGVYLLRFDNSYSLWRSKVVYYRVYCTS</sequence>
<keyword evidence="2" id="KW-0175">Coiled coil</keyword>
<feature type="compositionally biased region" description="Basic and acidic residues" evidence="3">
    <location>
        <begin position="1"/>
        <end position="18"/>
    </location>
</feature>
<dbReference type="InterPro" id="IPR009038">
    <property type="entry name" value="GOLD_dom"/>
</dbReference>
<proteinExistence type="predicted"/>
<feature type="region of interest" description="Disordered" evidence="3">
    <location>
        <begin position="1"/>
        <end position="37"/>
    </location>
</feature>
<feature type="domain" description="GOLD" evidence="4">
    <location>
        <begin position="320"/>
        <end position="464"/>
    </location>
</feature>
<dbReference type="InterPro" id="IPR036598">
    <property type="entry name" value="GOLD_dom_sf"/>
</dbReference>
<dbReference type="PANTHER" id="PTHR22973">
    <property type="entry name" value="LD35087P"/>
    <property type="match status" value="1"/>
</dbReference>
<evidence type="ECO:0000256" key="2">
    <source>
        <dbReference type="SAM" id="Coils"/>
    </source>
</evidence>
<dbReference type="PROSITE" id="PS51228">
    <property type="entry name" value="ACB_2"/>
    <property type="match status" value="1"/>
</dbReference>
<dbReference type="EMBL" id="JAUCMX010000008">
    <property type="protein sequence ID" value="KAK3537855.1"/>
    <property type="molecule type" value="Genomic_DNA"/>
</dbReference>
<evidence type="ECO:0000313" key="6">
    <source>
        <dbReference type="EMBL" id="KAK3537855.1"/>
    </source>
</evidence>
<dbReference type="Proteomes" id="UP001274896">
    <property type="component" value="Unassembled WGS sequence"/>
</dbReference>
<evidence type="ECO:0000259" key="4">
    <source>
        <dbReference type="PROSITE" id="PS50866"/>
    </source>
</evidence>
<accession>A0AAE0R065</accession>
<name>A0AAE0R065_9TELE</name>
<dbReference type="PROSITE" id="PS50866">
    <property type="entry name" value="GOLD"/>
    <property type="match status" value="1"/>
</dbReference>
<keyword evidence="1" id="KW-0007">Acetylation</keyword>
<dbReference type="SUPFAM" id="SSF101576">
    <property type="entry name" value="Supernatant protein factor (SPF), C-terminal domain"/>
    <property type="match status" value="1"/>
</dbReference>
<keyword evidence="7" id="KW-1185">Reference proteome</keyword>